<reference evidence="2" key="1">
    <citation type="journal article" date="2019" name="Int. J. Syst. Evol. Microbiol.">
        <title>The Global Catalogue of Microorganisms (GCM) 10K type strain sequencing project: providing services to taxonomists for standard genome sequencing and annotation.</title>
        <authorList>
            <consortium name="The Broad Institute Genomics Platform"/>
            <consortium name="The Broad Institute Genome Sequencing Center for Infectious Disease"/>
            <person name="Wu L."/>
            <person name="Ma J."/>
        </authorList>
    </citation>
    <scope>NUCLEOTIDE SEQUENCE [LARGE SCALE GENOMIC DNA]</scope>
    <source>
        <strain evidence="2">CCUG 15531</strain>
    </source>
</reference>
<dbReference type="RefSeq" id="WP_304214726.1">
    <property type="nucleotide sequence ID" value="NZ_JBHUEK010000026.1"/>
</dbReference>
<accession>A0ABW4MSN5</accession>
<comment type="caution">
    <text evidence="1">The sequence shown here is derived from an EMBL/GenBank/DDBJ whole genome shotgun (WGS) entry which is preliminary data.</text>
</comment>
<evidence type="ECO:0000313" key="1">
    <source>
        <dbReference type="EMBL" id="MFD1780664.1"/>
    </source>
</evidence>
<protein>
    <submittedName>
        <fullName evidence="1">Uncharacterized protein</fullName>
    </submittedName>
</protein>
<name>A0ABW4MSN5_9BACI</name>
<sequence>MFRFERLLDTVFGYTGWHDLTNTMIHSEQELGSLYEDEEEDSVM</sequence>
<proteinExistence type="predicted"/>
<dbReference type="EMBL" id="JBHUEK010000026">
    <property type="protein sequence ID" value="MFD1780664.1"/>
    <property type="molecule type" value="Genomic_DNA"/>
</dbReference>
<organism evidence="1 2">
    <name type="scientific">Fredinandcohnia salidurans</name>
    <dbReference type="NCBI Taxonomy" id="2595041"/>
    <lineage>
        <taxon>Bacteria</taxon>
        <taxon>Bacillati</taxon>
        <taxon>Bacillota</taxon>
        <taxon>Bacilli</taxon>
        <taxon>Bacillales</taxon>
        <taxon>Bacillaceae</taxon>
        <taxon>Fredinandcohnia</taxon>
    </lineage>
</organism>
<keyword evidence="2" id="KW-1185">Reference proteome</keyword>
<dbReference type="Proteomes" id="UP001597227">
    <property type="component" value="Unassembled WGS sequence"/>
</dbReference>
<evidence type="ECO:0000313" key="2">
    <source>
        <dbReference type="Proteomes" id="UP001597227"/>
    </source>
</evidence>
<gene>
    <name evidence="1" type="ORF">ACFSFW_18520</name>
</gene>